<evidence type="ECO:0000256" key="1">
    <source>
        <dbReference type="SAM" id="MobiDB-lite"/>
    </source>
</evidence>
<dbReference type="Proteomes" id="UP000585474">
    <property type="component" value="Unassembled WGS sequence"/>
</dbReference>
<evidence type="ECO:0000313" key="2">
    <source>
        <dbReference type="EMBL" id="GFZ01464.1"/>
    </source>
</evidence>
<feature type="region of interest" description="Disordered" evidence="1">
    <location>
        <begin position="87"/>
        <end position="107"/>
    </location>
</feature>
<reference evidence="2 3" key="1">
    <citation type="submission" date="2019-07" db="EMBL/GenBank/DDBJ databases">
        <title>De Novo Assembly of kiwifruit Actinidia rufa.</title>
        <authorList>
            <person name="Sugita-Konishi S."/>
            <person name="Sato K."/>
            <person name="Mori E."/>
            <person name="Abe Y."/>
            <person name="Kisaki G."/>
            <person name="Hamano K."/>
            <person name="Suezawa K."/>
            <person name="Otani M."/>
            <person name="Fukuda T."/>
            <person name="Manabe T."/>
            <person name="Gomi K."/>
            <person name="Tabuchi M."/>
            <person name="Akimitsu K."/>
            <person name="Kataoka I."/>
        </authorList>
    </citation>
    <scope>NUCLEOTIDE SEQUENCE [LARGE SCALE GENOMIC DNA]</scope>
    <source>
        <strain evidence="3">cv. Fuchu</strain>
    </source>
</reference>
<dbReference type="AlphaFoldDB" id="A0A7J0FSB8"/>
<dbReference type="OrthoDB" id="755659at2759"/>
<dbReference type="EMBL" id="BJWL01000015">
    <property type="protein sequence ID" value="GFZ01464.1"/>
    <property type="molecule type" value="Genomic_DNA"/>
</dbReference>
<keyword evidence="3" id="KW-1185">Reference proteome</keyword>
<sequence>MGAVNTPEPTFWNKMPDTEGCRCTNTLSTFDFEDAPEELKFGSINESTLSMPSLEGKRTQRKSGKTVRSNSGCSKRLRMARIEGVPINEAEADNIKGTSNMHAFPAK</sequence>
<dbReference type="PANTHER" id="PTHR36723:SF1">
    <property type="entry name" value="F22C12.19"/>
    <property type="match status" value="1"/>
</dbReference>
<name>A0A7J0FSB8_9ERIC</name>
<accession>A0A7J0FSB8</accession>
<evidence type="ECO:0000313" key="3">
    <source>
        <dbReference type="Proteomes" id="UP000585474"/>
    </source>
</evidence>
<organism evidence="2 3">
    <name type="scientific">Actinidia rufa</name>
    <dbReference type="NCBI Taxonomy" id="165716"/>
    <lineage>
        <taxon>Eukaryota</taxon>
        <taxon>Viridiplantae</taxon>
        <taxon>Streptophyta</taxon>
        <taxon>Embryophyta</taxon>
        <taxon>Tracheophyta</taxon>
        <taxon>Spermatophyta</taxon>
        <taxon>Magnoliopsida</taxon>
        <taxon>eudicotyledons</taxon>
        <taxon>Gunneridae</taxon>
        <taxon>Pentapetalae</taxon>
        <taxon>asterids</taxon>
        <taxon>Ericales</taxon>
        <taxon>Actinidiaceae</taxon>
        <taxon>Actinidia</taxon>
    </lineage>
</organism>
<proteinExistence type="predicted"/>
<protein>
    <submittedName>
        <fullName evidence="2">Uncharacterized protein</fullName>
    </submittedName>
</protein>
<feature type="region of interest" description="Disordered" evidence="1">
    <location>
        <begin position="44"/>
        <end position="74"/>
    </location>
</feature>
<comment type="caution">
    <text evidence="2">The sequence shown here is derived from an EMBL/GenBank/DDBJ whole genome shotgun (WGS) entry which is preliminary data.</text>
</comment>
<gene>
    <name evidence="2" type="ORF">Acr_15g0000730</name>
</gene>
<dbReference type="PANTHER" id="PTHR36723">
    <property type="entry name" value="F22C12.19"/>
    <property type="match status" value="1"/>
</dbReference>